<proteinExistence type="inferred from homology"/>
<dbReference type="InterPro" id="IPR000456">
    <property type="entry name" value="Ribosomal_bL17"/>
</dbReference>
<dbReference type="PROSITE" id="PS01167">
    <property type="entry name" value="RIBOSOMAL_L17"/>
    <property type="match status" value="1"/>
</dbReference>
<dbReference type="NCBIfam" id="TIGR00059">
    <property type="entry name" value="L17"/>
    <property type="match status" value="1"/>
</dbReference>
<sequence>MRHGVKKIKFRSGRDANKMLMRKLAVNFIRNAKIETTLSKAKVLKSVVEKLVEKAKVENEANKNYLLKNFTDKKIVAMIFKDVGQTLKDKVGGYVRIVKLGARHSDGTAMARLEWVYPVVTVKEKLETKKETKLKEDKSTSHSGKRTK</sequence>
<dbReference type="AlphaFoldDB" id="A0A1F7H2F7"/>
<dbReference type="GO" id="GO:0003735">
    <property type="term" value="F:structural constituent of ribosome"/>
    <property type="evidence" value="ECO:0007669"/>
    <property type="project" value="InterPro"/>
</dbReference>
<gene>
    <name evidence="7" type="ORF">A3C25_03455</name>
</gene>
<comment type="similarity">
    <text evidence="1 5">Belongs to the bacterial ribosomal protein bL17 family.</text>
</comment>
<dbReference type="Gene3D" id="3.90.1030.10">
    <property type="entry name" value="Ribosomal protein L17"/>
    <property type="match status" value="1"/>
</dbReference>
<dbReference type="InterPro" id="IPR036373">
    <property type="entry name" value="Ribosomal_bL17_sf"/>
</dbReference>
<evidence type="ECO:0000256" key="2">
    <source>
        <dbReference type="ARBA" id="ARBA00022980"/>
    </source>
</evidence>
<evidence type="ECO:0000256" key="5">
    <source>
        <dbReference type="RuleBase" id="RU000660"/>
    </source>
</evidence>
<evidence type="ECO:0000256" key="6">
    <source>
        <dbReference type="RuleBase" id="RU000661"/>
    </source>
</evidence>
<accession>A0A1F7H2F7</accession>
<dbReference type="PANTHER" id="PTHR14413:SF16">
    <property type="entry name" value="LARGE RIBOSOMAL SUBUNIT PROTEIN BL17M"/>
    <property type="match status" value="1"/>
</dbReference>
<comment type="caution">
    <text evidence="7">The sequence shown here is derived from an EMBL/GenBank/DDBJ whole genome shotgun (WGS) entry which is preliminary data.</text>
</comment>
<keyword evidence="3 5" id="KW-0687">Ribonucleoprotein</keyword>
<dbReference type="PANTHER" id="PTHR14413">
    <property type="entry name" value="RIBOSOMAL PROTEIN L17"/>
    <property type="match status" value="1"/>
</dbReference>
<dbReference type="SUPFAM" id="SSF64263">
    <property type="entry name" value="Prokaryotic ribosomal protein L17"/>
    <property type="match status" value="1"/>
</dbReference>
<evidence type="ECO:0000256" key="3">
    <source>
        <dbReference type="ARBA" id="ARBA00023274"/>
    </source>
</evidence>
<evidence type="ECO:0000313" key="7">
    <source>
        <dbReference type="EMBL" id="OGK25084.1"/>
    </source>
</evidence>
<dbReference type="InterPro" id="IPR047859">
    <property type="entry name" value="Ribosomal_bL17_CS"/>
</dbReference>
<dbReference type="GO" id="GO:0006412">
    <property type="term" value="P:translation"/>
    <property type="evidence" value="ECO:0007669"/>
    <property type="project" value="InterPro"/>
</dbReference>
<evidence type="ECO:0000256" key="4">
    <source>
        <dbReference type="ARBA" id="ARBA00035494"/>
    </source>
</evidence>
<reference evidence="7 8" key="1">
    <citation type="journal article" date="2016" name="Nat. Commun.">
        <title>Thousands of microbial genomes shed light on interconnected biogeochemical processes in an aquifer system.</title>
        <authorList>
            <person name="Anantharaman K."/>
            <person name="Brown C.T."/>
            <person name="Hug L.A."/>
            <person name="Sharon I."/>
            <person name="Castelle C.J."/>
            <person name="Probst A.J."/>
            <person name="Thomas B.C."/>
            <person name="Singh A."/>
            <person name="Wilkins M.J."/>
            <person name="Karaoz U."/>
            <person name="Brodie E.L."/>
            <person name="Williams K.H."/>
            <person name="Hubbard S.S."/>
            <person name="Banfield J.F."/>
        </authorList>
    </citation>
    <scope>NUCLEOTIDE SEQUENCE [LARGE SCALE GENOMIC DNA]</scope>
</reference>
<protein>
    <recommendedName>
        <fullName evidence="4 6">50S ribosomal protein L17</fullName>
    </recommendedName>
</protein>
<dbReference type="Proteomes" id="UP000177913">
    <property type="component" value="Unassembled WGS sequence"/>
</dbReference>
<dbReference type="EMBL" id="MFZO01000019">
    <property type="protein sequence ID" value="OGK25084.1"/>
    <property type="molecule type" value="Genomic_DNA"/>
</dbReference>
<organism evidence="7 8">
    <name type="scientific">Candidatus Roizmanbacteria bacterium RIFCSPHIGHO2_02_FULL_38_11</name>
    <dbReference type="NCBI Taxonomy" id="1802039"/>
    <lineage>
        <taxon>Bacteria</taxon>
        <taxon>Candidatus Roizmaniibacteriota</taxon>
    </lineage>
</organism>
<keyword evidence="2 5" id="KW-0689">Ribosomal protein</keyword>
<evidence type="ECO:0000313" key="8">
    <source>
        <dbReference type="Proteomes" id="UP000177913"/>
    </source>
</evidence>
<dbReference type="GO" id="GO:0022625">
    <property type="term" value="C:cytosolic large ribosomal subunit"/>
    <property type="evidence" value="ECO:0007669"/>
    <property type="project" value="TreeGrafter"/>
</dbReference>
<name>A0A1F7H2F7_9BACT</name>
<evidence type="ECO:0000256" key="1">
    <source>
        <dbReference type="ARBA" id="ARBA00008777"/>
    </source>
</evidence>
<dbReference type="Pfam" id="PF01196">
    <property type="entry name" value="Ribosomal_L17"/>
    <property type="match status" value="1"/>
</dbReference>